<dbReference type="EMBL" id="JASCZI010090754">
    <property type="protein sequence ID" value="MED6146073.1"/>
    <property type="molecule type" value="Genomic_DNA"/>
</dbReference>
<gene>
    <name evidence="1" type="ORF">PIB30_031211</name>
</gene>
<dbReference type="InterPro" id="IPR012340">
    <property type="entry name" value="NA-bd_OB-fold"/>
</dbReference>
<organism evidence="1 2">
    <name type="scientific">Stylosanthes scabra</name>
    <dbReference type="NCBI Taxonomy" id="79078"/>
    <lineage>
        <taxon>Eukaryota</taxon>
        <taxon>Viridiplantae</taxon>
        <taxon>Streptophyta</taxon>
        <taxon>Embryophyta</taxon>
        <taxon>Tracheophyta</taxon>
        <taxon>Spermatophyta</taxon>
        <taxon>Magnoliopsida</taxon>
        <taxon>eudicotyledons</taxon>
        <taxon>Gunneridae</taxon>
        <taxon>Pentapetalae</taxon>
        <taxon>rosids</taxon>
        <taxon>fabids</taxon>
        <taxon>Fabales</taxon>
        <taxon>Fabaceae</taxon>
        <taxon>Papilionoideae</taxon>
        <taxon>50 kb inversion clade</taxon>
        <taxon>dalbergioids sensu lato</taxon>
        <taxon>Dalbergieae</taxon>
        <taxon>Pterocarpus clade</taxon>
        <taxon>Stylosanthes</taxon>
    </lineage>
</organism>
<dbReference type="SUPFAM" id="SSF50249">
    <property type="entry name" value="Nucleic acid-binding proteins"/>
    <property type="match status" value="1"/>
</dbReference>
<comment type="caution">
    <text evidence="1">The sequence shown here is derived from an EMBL/GenBank/DDBJ whole genome shotgun (WGS) entry which is preliminary data.</text>
</comment>
<protein>
    <recommendedName>
        <fullName evidence="3">Replication factor A C-terminal domain-containing protein</fullName>
    </recommendedName>
</protein>
<sequence>MGIILQDLEKNNIRCVLFGSCVDEIAPLMTEDRVESLVVVLQFFRVNRWNGQISIQSHFDISKVCFDTSLKDIVEFRNIMVDTEDTSSMRITQMPTQNSGPGLEQLRRGQAEAKTIEDGWNTSEEGKIWIAGTIMSINSGKNDWWYKAYDVCPKKADPKEGGLWECKRCEKTTKNYTIGSSLKASLYYPHIQTFRYMLAISSLQGSKMKCI</sequence>
<name>A0ABU6TDX3_9FABA</name>
<reference evidence="1 2" key="1">
    <citation type="journal article" date="2023" name="Plants (Basel)">
        <title>Bridging the Gap: Combining Genomics and Transcriptomics Approaches to Understand Stylosanthes scabra, an Orphan Legume from the Brazilian Caatinga.</title>
        <authorList>
            <person name="Ferreira-Neto J.R.C."/>
            <person name="da Silva M.D."/>
            <person name="Binneck E."/>
            <person name="de Melo N.F."/>
            <person name="da Silva R.H."/>
            <person name="de Melo A.L.T.M."/>
            <person name="Pandolfi V."/>
            <person name="Bustamante F.O."/>
            <person name="Brasileiro-Vidal A.C."/>
            <person name="Benko-Iseppon A.M."/>
        </authorList>
    </citation>
    <scope>NUCLEOTIDE SEQUENCE [LARGE SCALE GENOMIC DNA]</scope>
    <source>
        <tissue evidence="1">Leaves</tissue>
    </source>
</reference>
<evidence type="ECO:0000313" key="2">
    <source>
        <dbReference type="Proteomes" id="UP001341840"/>
    </source>
</evidence>
<dbReference type="Proteomes" id="UP001341840">
    <property type="component" value="Unassembled WGS sequence"/>
</dbReference>
<evidence type="ECO:0008006" key="3">
    <source>
        <dbReference type="Google" id="ProtNLM"/>
    </source>
</evidence>
<dbReference type="Gene3D" id="2.40.50.140">
    <property type="entry name" value="Nucleic acid-binding proteins"/>
    <property type="match status" value="2"/>
</dbReference>
<keyword evidence="2" id="KW-1185">Reference proteome</keyword>
<accession>A0ABU6TDX3</accession>
<proteinExistence type="predicted"/>
<evidence type="ECO:0000313" key="1">
    <source>
        <dbReference type="EMBL" id="MED6146073.1"/>
    </source>
</evidence>